<evidence type="ECO:0000313" key="2">
    <source>
        <dbReference type="EMBL" id="KAK2717306.1"/>
    </source>
</evidence>
<evidence type="ECO:0000313" key="3">
    <source>
        <dbReference type="Proteomes" id="UP001187531"/>
    </source>
</evidence>
<protein>
    <recommendedName>
        <fullName evidence="1">INTS4 8 helical bundle domain-containing protein</fullName>
    </recommendedName>
</protein>
<dbReference type="AlphaFoldDB" id="A0AA88HZQ3"/>
<dbReference type="InterPro" id="IPR016024">
    <property type="entry name" value="ARM-type_fold"/>
</dbReference>
<evidence type="ECO:0000259" key="1">
    <source>
        <dbReference type="Pfam" id="PF24493"/>
    </source>
</evidence>
<comment type="caution">
    <text evidence="2">The sequence shown here is derived from an EMBL/GenBank/DDBJ whole genome shotgun (WGS) entry which is preliminary data.</text>
</comment>
<dbReference type="EMBL" id="JAVRJZ010000010">
    <property type="protein sequence ID" value="KAK2717306.1"/>
    <property type="molecule type" value="Genomic_DNA"/>
</dbReference>
<reference evidence="2" key="1">
    <citation type="submission" date="2023-07" db="EMBL/GenBank/DDBJ databases">
        <title>Chromosome-level genome assembly of Artemia franciscana.</title>
        <authorList>
            <person name="Jo E."/>
        </authorList>
    </citation>
    <scope>NUCLEOTIDE SEQUENCE</scope>
    <source>
        <tissue evidence="2">Whole body</tissue>
    </source>
</reference>
<feature type="non-terminal residue" evidence="2">
    <location>
        <position position="1"/>
    </location>
</feature>
<dbReference type="Gene3D" id="1.25.10.10">
    <property type="entry name" value="Leucine-rich Repeat Variant"/>
    <property type="match status" value="1"/>
</dbReference>
<organism evidence="2 3">
    <name type="scientific">Artemia franciscana</name>
    <name type="common">Brine shrimp</name>
    <name type="synonym">Artemia sanfranciscana</name>
    <dbReference type="NCBI Taxonomy" id="6661"/>
    <lineage>
        <taxon>Eukaryota</taxon>
        <taxon>Metazoa</taxon>
        <taxon>Ecdysozoa</taxon>
        <taxon>Arthropoda</taxon>
        <taxon>Crustacea</taxon>
        <taxon>Branchiopoda</taxon>
        <taxon>Anostraca</taxon>
        <taxon>Artemiidae</taxon>
        <taxon>Artemia</taxon>
    </lineage>
</organism>
<gene>
    <name evidence="2" type="ORF">QYM36_006176</name>
</gene>
<dbReference type="GO" id="GO:0016180">
    <property type="term" value="P:snRNA processing"/>
    <property type="evidence" value="ECO:0007669"/>
    <property type="project" value="TreeGrafter"/>
</dbReference>
<name>A0AA88HZQ3_ARTSF</name>
<dbReference type="GO" id="GO:0032039">
    <property type="term" value="C:integrator complex"/>
    <property type="evidence" value="ECO:0007669"/>
    <property type="project" value="TreeGrafter"/>
</dbReference>
<feature type="domain" description="INTS4 8 helical bundle" evidence="1">
    <location>
        <begin position="221"/>
        <end position="404"/>
    </location>
</feature>
<dbReference type="Pfam" id="PF24493">
    <property type="entry name" value="INTS4_8HBD"/>
    <property type="match status" value="1"/>
</dbReference>
<dbReference type="InterPro" id="IPR011989">
    <property type="entry name" value="ARM-like"/>
</dbReference>
<keyword evidence="3" id="KW-1185">Reference proteome</keyword>
<accession>A0AA88HZQ3</accession>
<proteinExistence type="predicted"/>
<dbReference type="PANTHER" id="PTHR20938">
    <property type="entry name" value="INTEGRATOR COMPLEX SUBUNIT 4"/>
    <property type="match status" value="1"/>
</dbReference>
<dbReference type="PANTHER" id="PTHR20938:SF0">
    <property type="entry name" value="INTEGRATOR COMPLEX SUBUNIT 4"/>
    <property type="match status" value="1"/>
</dbReference>
<sequence length="409" mass="46678">MAALESLCALAVSNQKFAELSLDFLVDMFNDEIEGVRLMAINSLTKIAAKIVLREDQVDTILGLMEDSSMDIRMGLHRMFGACTLSNKQCLRSLMRAMLRNLKRYPEDKRSVWQCLQQVGSRHPNQTYALLRIILGIHPFFDTKEEDVEDPAYICALILVFNAAQHNEKILEMLEDHQKRHYSYLRDTLPQLVPSLPVKGRREEVASAIPVSTQSPVFIANVLKRVSQTHDIRSLHTFADDLRKVAKLDSAYSSRGEWLAIVIDIEVQIRKIVEGRRWLSESITDQNEVPSQVDNINSLTLRLKYCFTGISPVEMKIVESLRLKCLGIMLASLVKGSDLSGLKSTEYYLNEAMRIARVEKDESLPRKEFVDLLVEELKHLSSPRPGAVVRILIPLLRMQRPLQLWIPNQ</sequence>
<dbReference type="Proteomes" id="UP001187531">
    <property type="component" value="Unassembled WGS sequence"/>
</dbReference>
<dbReference type="SUPFAM" id="SSF48371">
    <property type="entry name" value="ARM repeat"/>
    <property type="match status" value="1"/>
</dbReference>
<dbReference type="InterPro" id="IPR056235">
    <property type="entry name" value="INTS4_8HBD"/>
</dbReference>